<dbReference type="EMBL" id="CP032627">
    <property type="protein sequence ID" value="AYG01607.1"/>
    <property type="molecule type" value="Genomic_DNA"/>
</dbReference>
<gene>
    <name evidence="1" type="ORF">D7I46_11385</name>
</gene>
<evidence type="ECO:0000313" key="2">
    <source>
        <dbReference type="Proteomes" id="UP000269374"/>
    </source>
</evidence>
<accession>A0A387BKP7</accession>
<protein>
    <submittedName>
        <fullName evidence="1">Uncharacterized protein</fullName>
    </submittedName>
</protein>
<dbReference type="OrthoDB" id="2064143at2"/>
<reference evidence="1 2" key="1">
    <citation type="submission" date="2018-09" db="EMBL/GenBank/DDBJ databases">
        <title>Genome sequencing of strain 1JSPR-7.</title>
        <authorList>
            <person name="Heo J."/>
            <person name="Kim S.-J."/>
            <person name="Kwon S.-W."/>
        </authorList>
    </citation>
    <scope>NUCLEOTIDE SEQUENCE [LARGE SCALE GENOMIC DNA]</scope>
    <source>
        <strain evidence="1 2">1JSPR-7</strain>
    </source>
</reference>
<evidence type="ECO:0000313" key="1">
    <source>
        <dbReference type="EMBL" id="AYG01607.1"/>
    </source>
</evidence>
<proteinExistence type="predicted"/>
<dbReference type="RefSeq" id="WP_120772976.1">
    <property type="nucleotide sequence ID" value="NZ_CP032627.1"/>
</dbReference>
<sequence>MTDWSQINRLTLKQYRIMTEALKLRQIDEEFAAHREAYLGFVVKAERQVGKYKTKAVYDKFEKFYDYKAQIAKVGGEFQSEDNSQMQTIKERFREYIKKKKTE</sequence>
<name>A0A387BKP7_9LACT</name>
<dbReference type="Proteomes" id="UP000269374">
    <property type="component" value="Chromosome"/>
</dbReference>
<organism evidence="1 2">
    <name type="scientific">Lactococcus allomyrinae</name>
    <dbReference type="NCBI Taxonomy" id="2419773"/>
    <lineage>
        <taxon>Bacteria</taxon>
        <taxon>Bacillati</taxon>
        <taxon>Bacillota</taxon>
        <taxon>Bacilli</taxon>
        <taxon>Lactobacillales</taxon>
        <taxon>Streptococcaceae</taxon>
        <taxon>Lactococcus</taxon>
    </lineage>
</organism>
<dbReference type="KEGG" id="lact:D7I46_11385"/>
<keyword evidence="2" id="KW-1185">Reference proteome</keyword>
<dbReference type="AlphaFoldDB" id="A0A387BKP7"/>